<dbReference type="CDD" id="cd00063">
    <property type="entry name" value="FN3"/>
    <property type="match status" value="1"/>
</dbReference>
<keyword evidence="4" id="KW-0106">Calcium</keyword>
<evidence type="ECO:0000256" key="2">
    <source>
        <dbReference type="ARBA" id="ARBA00022525"/>
    </source>
</evidence>
<feature type="region of interest" description="Disordered" evidence="5">
    <location>
        <begin position="330"/>
        <end position="349"/>
    </location>
</feature>
<name>A0A9E8HUW1_9ALTE</name>
<feature type="domain" description="Fibronectin type-III" evidence="7">
    <location>
        <begin position="775"/>
        <end position="872"/>
    </location>
</feature>
<dbReference type="PANTHER" id="PTHR46769">
    <property type="entry name" value="POLYCYSTIC KIDNEY AND HEPATIC DISEASE 1 (AUTOSOMAL RECESSIVE)-LIKE 1"/>
    <property type="match status" value="1"/>
</dbReference>
<protein>
    <submittedName>
        <fullName evidence="9">PA14 domain-containing protein</fullName>
    </submittedName>
</protein>
<keyword evidence="3 6" id="KW-0732">Signal</keyword>
<dbReference type="InterPro" id="IPR003961">
    <property type="entry name" value="FN3_dom"/>
</dbReference>
<dbReference type="InterPro" id="IPR052387">
    <property type="entry name" value="Fibrocystin"/>
</dbReference>
<keyword evidence="2" id="KW-0964">Secreted</keyword>
<reference evidence="9" key="1">
    <citation type="submission" date="2022-07" db="EMBL/GenBank/DDBJ databases">
        <title>Alkalimarinus sp. nov., isolated from gut of a Alitta virens.</title>
        <authorList>
            <person name="Yang A.I."/>
            <person name="Shin N.-R."/>
        </authorList>
    </citation>
    <scope>NUCLEOTIDE SEQUENCE</scope>
    <source>
        <strain evidence="9">FA028</strain>
    </source>
</reference>
<dbReference type="Gene3D" id="2.60.40.10">
    <property type="entry name" value="Immunoglobulins"/>
    <property type="match status" value="1"/>
</dbReference>
<dbReference type="PANTHER" id="PTHR46769:SF2">
    <property type="entry name" value="FIBROCYSTIN-L ISOFORM 2 PRECURSOR-RELATED"/>
    <property type="match status" value="1"/>
</dbReference>
<keyword evidence="10" id="KW-1185">Reference proteome</keyword>
<feature type="region of interest" description="Disordered" evidence="5">
    <location>
        <begin position="756"/>
        <end position="775"/>
    </location>
</feature>
<dbReference type="Pfam" id="PF07691">
    <property type="entry name" value="PA14"/>
    <property type="match status" value="3"/>
</dbReference>
<gene>
    <name evidence="9" type="ORF">NNL22_06215</name>
</gene>
<dbReference type="InterPro" id="IPR013783">
    <property type="entry name" value="Ig-like_fold"/>
</dbReference>
<evidence type="ECO:0000256" key="1">
    <source>
        <dbReference type="ARBA" id="ARBA00004613"/>
    </source>
</evidence>
<dbReference type="Gene3D" id="3.90.182.10">
    <property type="entry name" value="Toxin - Anthrax Protective Antigen,domain 1"/>
    <property type="match status" value="3"/>
</dbReference>
<dbReference type="AlphaFoldDB" id="A0A9E8HUW1"/>
<proteinExistence type="predicted"/>
<evidence type="ECO:0000313" key="9">
    <source>
        <dbReference type="EMBL" id="UZW76169.1"/>
    </source>
</evidence>
<evidence type="ECO:0000256" key="4">
    <source>
        <dbReference type="ARBA" id="ARBA00022837"/>
    </source>
</evidence>
<dbReference type="InterPro" id="IPR011658">
    <property type="entry name" value="PA14_dom"/>
</dbReference>
<feature type="signal peptide" evidence="6">
    <location>
        <begin position="1"/>
        <end position="20"/>
    </location>
</feature>
<feature type="domain" description="PA14" evidence="8">
    <location>
        <begin position="547"/>
        <end position="687"/>
    </location>
</feature>
<dbReference type="RefSeq" id="WP_251811985.1">
    <property type="nucleotide sequence ID" value="NZ_CP101527.1"/>
</dbReference>
<evidence type="ECO:0000256" key="6">
    <source>
        <dbReference type="SAM" id="SignalP"/>
    </source>
</evidence>
<dbReference type="KEGG" id="asem:NNL22_06215"/>
<dbReference type="SUPFAM" id="SSF56988">
    <property type="entry name" value="Anthrax protective antigen"/>
    <property type="match status" value="3"/>
</dbReference>
<feature type="domain" description="PA14" evidence="8">
    <location>
        <begin position="42"/>
        <end position="198"/>
    </location>
</feature>
<comment type="subcellular location">
    <subcellularLocation>
        <location evidence="1">Secreted</location>
    </subcellularLocation>
</comment>
<sequence>MRYFILIPILLSVLSGCSILGTSEDDIDLTTLPPTASGPDAKNRGKIIQEFWNNIEGTTVRDLTKSTNFTGESSSLLELNSFQGATNIATNYGSRIRGYLYPDTTGSYTFYISSNDSSELWISTGENPDKKRLVAYMDGWATPGDTSKYPTQKSTPIILESGQAYYIEALQKQGSGSDQIAVYWEGPGVSKQVIPGNNLSPISMITEEKGSGYSSGYRLGYYDGSYQQPYNDSYPPTDSDADGLPDSYELAVGLDPLNKADAALDSDGDLLTNLDEYLLRTDSFNKDTDGDGIDDGYEAAYGLNALNSSDAIQDLDQDGSSNYEEYIAGSDINDSASKPAPPEPPAPEKRLVEGWSTQFFGTGVLIDPISFRNDNSINFDWAKGAPESGVPSDNFSVRFSGFIKATQQGTYTFQATANDFVKLWVGDKLVIDYWNTGSTKVHSGTINLDQGKEYPIKLEYAEGQGSAVIKLHWQAPGQQPTLLDSKYVSTIDTVNDKHTDSDGDKIPDYWELVNGTDPFNPADASGDVNNDGVDNLTTYLDSIKSVPQLPGFTAQYFSGIEMNKILLVKQEPAIDFDWSRLSPYSEVPADNFSVRFLSRLTPAHKTGTEDYTFYVTANDYARLYINGNVVVEHWEQGSTNTYTGQFSLTAGETYDLILEYAEGSGSAFIKLEWESASQPRAVVSNEFTAFTDMANDFTTDTDNDGIADHWEIQYGLSPLNSNDAALDNDGDGVNNLQEFTNNTDPGSTGLVAPPIGSGDGTPPTEVTPPPVVTPPPTGGEGIIITTGTVTLSWNPPTKRVDGTNLPSNEIANYTVGYIKDSAPAVEAAPIPPYQLTHTYQDLLPGVYDFYIKVTDTERRTGPASKPIRATLK</sequence>
<dbReference type="InterPro" id="IPR037524">
    <property type="entry name" value="PA14/GLEYA"/>
</dbReference>
<dbReference type="EMBL" id="CP101527">
    <property type="protein sequence ID" value="UZW76169.1"/>
    <property type="molecule type" value="Genomic_DNA"/>
</dbReference>
<dbReference type="Pfam" id="PF18884">
    <property type="entry name" value="TSP3_bac"/>
    <property type="match status" value="4"/>
</dbReference>
<dbReference type="SUPFAM" id="SSF49265">
    <property type="entry name" value="Fibronectin type III"/>
    <property type="match status" value="1"/>
</dbReference>
<dbReference type="InterPro" id="IPR036116">
    <property type="entry name" value="FN3_sf"/>
</dbReference>
<dbReference type="Proteomes" id="UP001164472">
    <property type="component" value="Chromosome"/>
</dbReference>
<evidence type="ECO:0000259" key="8">
    <source>
        <dbReference type="PROSITE" id="PS51820"/>
    </source>
</evidence>
<feature type="chain" id="PRO_5039616705" evidence="6">
    <location>
        <begin position="21"/>
        <end position="872"/>
    </location>
</feature>
<dbReference type="PROSITE" id="PS51820">
    <property type="entry name" value="PA14"/>
    <property type="match status" value="3"/>
</dbReference>
<dbReference type="InterPro" id="IPR059100">
    <property type="entry name" value="TSP3_bac"/>
</dbReference>
<dbReference type="SMART" id="SM00758">
    <property type="entry name" value="PA14"/>
    <property type="match status" value="3"/>
</dbReference>
<evidence type="ECO:0000256" key="3">
    <source>
        <dbReference type="ARBA" id="ARBA00022729"/>
    </source>
</evidence>
<evidence type="ECO:0000256" key="5">
    <source>
        <dbReference type="SAM" id="MobiDB-lite"/>
    </source>
</evidence>
<organism evidence="9 10">
    <name type="scientific">Alkalimarinus sediminis</name>
    <dbReference type="NCBI Taxonomy" id="1632866"/>
    <lineage>
        <taxon>Bacteria</taxon>
        <taxon>Pseudomonadati</taxon>
        <taxon>Pseudomonadota</taxon>
        <taxon>Gammaproteobacteria</taxon>
        <taxon>Alteromonadales</taxon>
        <taxon>Alteromonadaceae</taxon>
        <taxon>Alkalimarinus</taxon>
    </lineage>
</organism>
<dbReference type="PROSITE" id="PS51257">
    <property type="entry name" value="PROKAR_LIPOPROTEIN"/>
    <property type="match status" value="1"/>
</dbReference>
<feature type="domain" description="PA14" evidence="8">
    <location>
        <begin position="350"/>
        <end position="488"/>
    </location>
</feature>
<feature type="compositionally biased region" description="Pro residues" evidence="5">
    <location>
        <begin position="765"/>
        <end position="775"/>
    </location>
</feature>
<evidence type="ECO:0000259" key="7">
    <source>
        <dbReference type="PROSITE" id="PS50853"/>
    </source>
</evidence>
<dbReference type="PROSITE" id="PS50853">
    <property type="entry name" value="FN3"/>
    <property type="match status" value="1"/>
</dbReference>
<evidence type="ECO:0000313" key="10">
    <source>
        <dbReference type="Proteomes" id="UP001164472"/>
    </source>
</evidence>
<accession>A0A9E8HUW1</accession>